<dbReference type="RefSeq" id="WP_122110589.1">
    <property type="nucleotide sequence ID" value="NZ_QOKZ01000001.1"/>
</dbReference>
<gene>
    <name evidence="2" type="ORF">C9E81_01750</name>
</gene>
<accession>A0A3M0MIK9</accession>
<evidence type="ECO:0000256" key="1">
    <source>
        <dbReference type="SAM" id="MobiDB-lite"/>
    </source>
</evidence>
<organism evidence="2 3">
    <name type="scientific">Paracoccus alkanivorans</name>
    <dbReference type="NCBI Taxonomy" id="2116655"/>
    <lineage>
        <taxon>Bacteria</taxon>
        <taxon>Pseudomonadati</taxon>
        <taxon>Pseudomonadota</taxon>
        <taxon>Alphaproteobacteria</taxon>
        <taxon>Rhodobacterales</taxon>
        <taxon>Paracoccaceae</taxon>
        <taxon>Paracoccus</taxon>
    </lineage>
</organism>
<reference evidence="2 3" key="1">
    <citation type="submission" date="2018-07" db="EMBL/GenBank/DDBJ databases">
        <authorList>
            <person name="Zhang Y."/>
            <person name="Wang L."/>
            <person name="Ma S."/>
        </authorList>
    </citation>
    <scope>NUCLEOTIDE SEQUENCE [LARGE SCALE GENOMIC DNA]</scope>
    <source>
        <strain evidence="2 3">4-2</strain>
    </source>
</reference>
<dbReference type="AlphaFoldDB" id="A0A3M0MIK9"/>
<feature type="region of interest" description="Disordered" evidence="1">
    <location>
        <begin position="39"/>
        <end position="69"/>
    </location>
</feature>
<feature type="compositionally biased region" description="Basic and acidic residues" evidence="1">
    <location>
        <begin position="41"/>
        <end position="50"/>
    </location>
</feature>
<keyword evidence="3" id="KW-1185">Reference proteome</keyword>
<dbReference type="EMBL" id="QOKZ01000001">
    <property type="protein sequence ID" value="RMC37501.1"/>
    <property type="molecule type" value="Genomic_DNA"/>
</dbReference>
<proteinExistence type="predicted"/>
<sequence length="69" mass="7676">MKSYLVKREHIGDRPYRTGDTRRADPALVGHLVRSGVLAEAKGEAKRQDKAAPPPQNKAERTPQNKANQ</sequence>
<evidence type="ECO:0000313" key="2">
    <source>
        <dbReference type="EMBL" id="RMC37501.1"/>
    </source>
</evidence>
<dbReference type="Proteomes" id="UP000273516">
    <property type="component" value="Unassembled WGS sequence"/>
</dbReference>
<dbReference type="OrthoDB" id="6699603at2"/>
<comment type="caution">
    <text evidence="2">The sequence shown here is derived from an EMBL/GenBank/DDBJ whole genome shotgun (WGS) entry which is preliminary data.</text>
</comment>
<protein>
    <submittedName>
        <fullName evidence="2">Uncharacterized protein</fullName>
    </submittedName>
</protein>
<feature type="region of interest" description="Disordered" evidence="1">
    <location>
        <begin position="1"/>
        <end position="25"/>
    </location>
</feature>
<evidence type="ECO:0000313" key="3">
    <source>
        <dbReference type="Proteomes" id="UP000273516"/>
    </source>
</evidence>
<name>A0A3M0MIK9_9RHOB</name>